<comment type="subcellular location">
    <subcellularLocation>
        <location evidence="1">Nematocyst</location>
    </subcellularLocation>
</comment>
<evidence type="ECO:0000256" key="5">
    <source>
        <dbReference type="ARBA" id="ARBA00022900"/>
    </source>
</evidence>
<dbReference type="InterPro" id="IPR035914">
    <property type="entry name" value="Sperma_CUB_dom_sf"/>
</dbReference>
<dbReference type="PRINTS" id="PR00759">
    <property type="entry name" value="BASICPTASE"/>
</dbReference>
<accession>A0A6P8GXE9</accession>
<protein>
    <submittedName>
        <fullName evidence="13">Uncharacterized protein LOC116286537</fullName>
    </submittedName>
</protein>
<feature type="chain" id="PRO_5027828211" evidence="9">
    <location>
        <begin position="20"/>
        <end position="427"/>
    </location>
</feature>
<name>A0A6P8GXE9_ACTTE</name>
<dbReference type="PROSITE" id="PS00280">
    <property type="entry name" value="BPTI_KUNITZ_1"/>
    <property type="match status" value="1"/>
</dbReference>
<evidence type="ECO:0000256" key="1">
    <source>
        <dbReference type="ARBA" id="ARBA00004532"/>
    </source>
</evidence>
<dbReference type="OrthoDB" id="5947884at2759"/>
<keyword evidence="5" id="KW-0722">Serine protease inhibitor</keyword>
<dbReference type="SUPFAM" id="SSF49854">
    <property type="entry name" value="Spermadhesin, CUB domain"/>
    <property type="match status" value="1"/>
</dbReference>
<dbReference type="PROSITE" id="PS01180">
    <property type="entry name" value="CUB"/>
    <property type="match status" value="1"/>
</dbReference>
<dbReference type="Pfam" id="PF00014">
    <property type="entry name" value="Kunitz_BPTI"/>
    <property type="match status" value="1"/>
</dbReference>
<comment type="similarity">
    <text evidence="2">Belongs to the venom Kunitz-type family. Sea anemone type 2 potassium channel toxin subfamily.</text>
</comment>
<dbReference type="Pfam" id="PF00431">
    <property type="entry name" value="CUB"/>
    <property type="match status" value="1"/>
</dbReference>
<evidence type="ECO:0000256" key="8">
    <source>
        <dbReference type="PROSITE-ProRule" id="PRU00059"/>
    </source>
</evidence>
<keyword evidence="12" id="KW-1185">Reference proteome</keyword>
<dbReference type="GO" id="GO:0042151">
    <property type="term" value="C:nematocyst"/>
    <property type="evidence" value="ECO:0007669"/>
    <property type="project" value="UniProtKB-SubCell"/>
</dbReference>
<evidence type="ECO:0000256" key="9">
    <source>
        <dbReference type="SAM" id="SignalP"/>
    </source>
</evidence>
<dbReference type="PROSITE" id="PS50279">
    <property type="entry name" value="BPTI_KUNITZ_2"/>
    <property type="match status" value="1"/>
</dbReference>
<dbReference type="Gene3D" id="2.60.120.290">
    <property type="entry name" value="Spermadhesin, CUB domain"/>
    <property type="match status" value="1"/>
</dbReference>
<feature type="signal peptide" evidence="9">
    <location>
        <begin position="1"/>
        <end position="19"/>
    </location>
</feature>
<evidence type="ECO:0000259" key="11">
    <source>
        <dbReference type="PROSITE" id="PS50279"/>
    </source>
</evidence>
<evidence type="ECO:0000313" key="13">
    <source>
        <dbReference type="RefSeq" id="XP_031548949.1"/>
    </source>
</evidence>
<feature type="domain" description="CUB" evidence="10">
    <location>
        <begin position="31"/>
        <end position="142"/>
    </location>
</feature>
<keyword evidence="7" id="KW-0166">Nematocyst</keyword>
<gene>
    <name evidence="13" type="primary">LOC116286537</name>
</gene>
<evidence type="ECO:0000256" key="2">
    <source>
        <dbReference type="ARBA" id="ARBA00007226"/>
    </source>
</evidence>
<comment type="caution">
    <text evidence="8">Lacks conserved residue(s) required for the propagation of feature annotation.</text>
</comment>
<evidence type="ECO:0000256" key="7">
    <source>
        <dbReference type="ARBA" id="ARBA00023331"/>
    </source>
</evidence>
<feature type="domain" description="BPTI/Kunitz inhibitor" evidence="11">
    <location>
        <begin position="266"/>
        <end position="316"/>
    </location>
</feature>
<dbReference type="InterPro" id="IPR020901">
    <property type="entry name" value="Prtase_inh_Kunz-CS"/>
</dbReference>
<dbReference type="CDD" id="cd00041">
    <property type="entry name" value="CUB"/>
    <property type="match status" value="1"/>
</dbReference>
<keyword evidence="6" id="KW-1015">Disulfide bond</keyword>
<dbReference type="PANTHER" id="PTHR24251">
    <property type="entry name" value="OVOCHYMASE-RELATED"/>
    <property type="match status" value="1"/>
</dbReference>
<evidence type="ECO:0000256" key="6">
    <source>
        <dbReference type="ARBA" id="ARBA00023157"/>
    </source>
</evidence>
<dbReference type="SMART" id="SM00131">
    <property type="entry name" value="KU"/>
    <property type="match status" value="1"/>
</dbReference>
<organism evidence="12 13">
    <name type="scientific">Actinia tenebrosa</name>
    <name type="common">Australian red waratah sea anemone</name>
    <dbReference type="NCBI Taxonomy" id="6105"/>
    <lineage>
        <taxon>Eukaryota</taxon>
        <taxon>Metazoa</taxon>
        <taxon>Cnidaria</taxon>
        <taxon>Anthozoa</taxon>
        <taxon>Hexacorallia</taxon>
        <taxon>Actiniaria</taxon>
        <taxon>Actiniidae</taxon>
        <taxon>Actinia</taxon>
    </lineage>
</organism>
<evidence type="ECO:0000256" key="4">
    <source>
        <dbReference type="ARBA" id="ARBA00022737"/>
    </source>
</evidence>
<keyword evidence="4" id="KW-0677">Repeat</keyword>
<sequence length="427" mass="46917">MWYFAAILCICVALSLTAGKPTLQESYSSGCSESLTNTSGSFSSPVIISEPKFYPDNTQCKWSINVPKDGNVTISFTKFNTEACCDHVKILTDSGFMIGQYSGPRFPFKVTVKSSETKRVDIIFKSDESVYRTGFHANYHVYGKLAPTASPSTPPATILPTKAPHVTQGVGDSLMEAFLKMTSALSRIIQSASSKLGGGSTDKDNILAFKSDLYQAIQSMKSLRSVSSSALTHFEEEQLNMVLKHLNTASKKAIKKLSIRLSPSACFLRKKVGPCRAAFRRWYFDSSKNRCRPFIYGGCQPNGNNFLKKQSCESLCGHKKPECPDGSPLFKCFANPCEVMSCPAYPNNRCQSNYCGGCNAEFYDQYNNSITTHCSCPDGQLAIPQCVVDPCQSSRCHSHPRARCRTRSCGGCFAEFVDDDGNVIDDC</sequence>
<dbReference type="SMART" id="SM00042">
    <property type="entry name" value="CUB"/>
    <property type="match status" value="1"/>
</dbReference>
<evidence type="ECO:0000256" key="3">
    <source>
        <dbReference type="ARBA" id="ARBA00022690"/>
    </source>
</evidence>
<proteinExistence type="inferred from homology"/>
<dbReference type="InterPro" id="IPR000859">
    <property type="entry name" value="CUB_dom"/>
</dbReference>
<dbReference type="AlphaFoldDB" id="A0A6P8GXE9"/>
<dbReference type="InterPro" id="IPR002223">
    <property type="entry name" value="Kunitz_BPTI"/>
</dbReference>
<evidence type="ECO:0000259" key="10">
    <source>
        <dbReference type="PROSITE" id="PS01180"/>
    </source>
</evidence>
<keyword evidence="9" id="KW-0732">Signal</keyword>
<keyword evidence="3" id="KW-0646">Protease inhibitor</keyword>
<dbReference type="KEGG" id="aten:116286537"/>
<dbReference type="SUPFAM" id="SSF57362">
    <property type="entry name" value="BPTI-like"/>
    <property type="match status" value="1"/>
</dbReference>
<dbReference type="Proteomes" id="UP000515163">
    <property type="component" value="Unplaced"/>
</dbReference>
<dbReference type="GeneID" id="116286537"/>
<dbReference type="Gene3D" id="4.10.410.10">
    <property type="entry name" value="Pancreatic trypsin inhibitor Kunitz domain"/>
    <property type="match status" value="1"/>
</dbReference>
<dbReference type="InParanoid" id="A0A6P8GXE9"/>
<dbReference type="GO" id="GO:0004867">
    <property type="term" value="F:serine-type endopeptidase inhibitor activity"/>
    <property type="evidence" value="ECO:0007669"/>
    <property type="project" value="UniProtKB-KW"/>
</dbReference>
<dbReference type="RefSeq" id="XP_031548949.1">
    <property type="nucleotide sequence ID" value="XM_031693089.1"/>
</dbReference>
<evidence type="ECO:0000313" key="12">
    <source>
        <dbReference type="Proteomes" id="UP000515163"/>
    </source>
</evidence>
<reference evidence="13" key="1">
    <citation type="submission" date="2025-08" db="UniProtKB">
        <authorList>
            <consortium name="RefSeq"/>
        </authorList>
    </citation>
    <scope>IDENTIFICATION</scope>
    <source>
        <tissue evidence="13">Tentacle</tissue>
    </source>
</reference>
<dbReference type="InterPro" id="IPR036880">
    <property type="entry name" value="Kunitz_BPTI_sf"/>
</dbReference>